<dbReference type="PROSITE" id="PS51194">
    <property type="entry name" value="HELICASE_CTER"/>
    <property type="match status" value="1"/>
</dbReference>
<dbReference type="AlphaFoldDB" id="A0A815VKK0"/>
<feature type="domain" description="Helicase C-terminal" evidence="8">
    <location>
        <begin position="1"/>
        <end position="73"/>
    </location>
</feature>
<dbReference type="Proteomes" id="UP000663891">
    <property type="component" value="Unassembled WGS sequence"/>
</dbReference>
<keyword evidence="2" id="KW-0238">DNA-binding</keyword>
<dbReference type="InterPro" id="IPR027417">
    <property type="entry name" value="P-loop_NTPase"/>
</dbReference>
<name>A0A815VKK0_9BILA</name>
<comment type="similarity">
    <text evidence="1">Belongs to the helicase family. RecQ subfamily.</text>
</comment>
<dbReference type="SUPFAM" id="SSF52540">
    <property type="entry name" value="P-loop containing nucleoside triphosphate hydrolases"/>
    <property type="match status" value="1"/>
</dbReference>
<reference evidence="9" key="1">
    <citation type="submission" date="2021-02" db="EMBL/GenBank/DDBJ databases">
        <authorList>
            <person name="Nowell W R."/>
        </authorList>
    </citation>
    <scope>NUCLEOTIDE SEQUENCE</scope>
</reference>
<dbReference type="GO" id="GO:0000724">
    <property type="term" value="P:double-strand break repair via homologous recombination"/>
    <property type="evidence" value="ECO:0007669"/>
    <property type="project" value="TreeGrafter"/>
</dbReference>
<dbReference type="GO" id="GO:0005694">
    <property type="term" value="C:chromosome"/>
    <property type="evidence" value="ECO:0007669"/>
    <property type="project" value="TreeGrafter"/>
</dbReference>
<evidence type="ECO:0000256" key="3">
    <source>
        <dbReference type="ARBA" id="ARBA00023235"/>
    </source>
</evidence>
<dbReference type="InterPro" id="IPR001650">
    <property type="entry name" value="Helicase_C-like"/>
</dbReference>
<proteinExistence type="inferred from homology"/>
<evidence type="ECO:0000256" key="2">
    <source>
        <dbReference type="ARBA" id="ARBA00023125"/>
    </source>
</evidence>
<protein>
    <recommendedName>
        <fullName evidence="6">DNA 3'-5' helicase</fullName>
        <ecNumber evidence="6">5.6.2.4</ecNumber>
    </recommendedName>
    <alternativeName>
        <fullName evidence="7">DNA 3'-5' helicase BLM</fullName>
    </alternativeName>
</protein>
<dbReference type="PANTHER" id="PTHR13710">
    <property type="entry name" value="DNA HELICASE RECQ FAMILY MEMBER"/>
    <property type="match status" value="1"/>
</dbReference>
<evidence type="ECO:0000256" key="5">
    <source>
        <dbReference type="ARBA" id="ARBA00034617"/>
    </source>
</evidence>
<feature type="non-terminal residue" evidence="9">
    <location>
        <position position="1"/>
    </location>
</feature>
<evidence type="ECO:0000256" key="7">
    <source>
        <dbReference type="ARBA" id="ARBA00044542"/>
    </source>
</evidence>
<dbReference type="GO" id="GO:0005737">
    <property type="term" value="C:cytoplasm"/>
    <property type="evidence" value="ECO:0007669"/>
    <property type="project" value="TreeGrafter"/>
</dbReference>
<dbReference type="GO" id="GO:0009378">
    <property type="term" value="F:four-way junction helicase activity"/>
    <property type="evidence" value="ECO:0007669"/>
    <property type="project" value="TreeGrafter"/>
</dbReference>
<organism evidence="9 10">
    <name type="scientific">Adineta steineri</name>
    <dbReference type="NCBI Taxonomy" id="433720"/>
    <lineage>
        <taxon>Eukaryota</taxon>
        <taxon>Metazoa</taxon>
        <taxon>Spiralia</taxon>
        <taxon>Gnathifera</taxon>
        <taxon>Rotifera</taxon>
        <taxon>Eurotatoria</taxon>
        <taxon>Bdelloidea</taxon>
        <taxon>Adinetida</taxon>
        <taxon>Adinetidae</taxon>
        <taxon>Adineta</taxon>
    </lineage>
</organism>
<dbReference type="GO" id="GO:0003677">
    <property type="term" value="F:DNA binding"/>
    <property type="evidence" value="ECO:0007669"/>
    <property type="project" value="UniProtKB-KW"/>
</dbReference>
<accession>A0A815VKK0</accession>
<keyword evidence="4" id="KW-0539">Nucleus</keyword>
<gene>
    <name evidence="9" type="ORF">VCS650_LOCUS43637</name>
</gene>
<dbReference type="PANTHER" id="PTHR13710:SF153">
    <property type="entry name" value="RECQ-LIKE DNA HELICASE BLM"/>
    <property type="match status" value="1"/>
</dbReference>
<dbReference type="SMART" id="SM00490">
    <property type="entry name" value="HELICc"/>
    <property type="match status" value="1"/>
</dbReference>
<dbReference type="GO" id="GO:0005634">
    <property type="term" value="C:nucleus"/>
    <property type="evidence" value="ECO:0007669"/>
    <property type="project" value="TreeGrafter"/>
</dbReference>
<evidence type="ECO:0000256" key="1">
    <source>
        <dbReference type="ARBA" id="ARBA00005446"/>
    </source>
</evidence>
<sequence length="73" mass="8385">QYLLANNIHALSYHAGLNDALRQTIHMRWINNECQVICATVAFGMGIDKNNVRFVIHFSIPQSIEVEYINLKL</sequence>
<dbReference type="Pfam" id="PF00271">
    <property type="entry name" value="Helicase_C"/>
    <property type="match status" value="1"/>
</dbReference>
<dbReference type="OrthoDB" id="10261556at2759"/>
<keyword evidence="3" id="KW-0413">Isomerase</keyword>
<comment type="catalytic activity">
    <reaction evidence="5">
        <text>Couples ATP hydrolysis with the unwinding of duplex DNA by translocating in the 3'-5' direction.</text>
        <dbReference type="EC" id="5.6.2.4"/>
    </reaction>
</comment>
<comment type="caution">
    <text evidence="9">The sequence shown here is derived from an EMBL/GenBank/DDBJ whole genome shotgun (WGS) entry which is preliminary data.</text>
</comment>
<evidence type="ECO:0000256" key="6">
    <source>
        <dbReference type="ARBA" id="ARBA00034808"/>
    </source>
</evidence>
<dbReference type="Gene3D" id="3.40.50.300">
    <property type="entry name" value="P-loop containing nucleotide triphosphate hydrolases"/>
    <property type="match status" value="1"/>
</dbReference>
<dbReference type="EMBL" id="CAJNON010004178">
    <property type="protein sequence ID" value="CAF1529493.1"/>
    <property type="molecule type" value="Genomic_DNA"/>
</dbReference>
<evidence type="ECO:0000313" key="9">
    <source>
        <dbReference type="EMBL" id="CAF1529493.1"/>
    </source>
</evidence>
<dbReference type="EC" id="5.6.2.4" evidence="6"/>
<dbReference type="GO" id="GO:0043138">
    <property type="term" value="F:3'-5' DNA helicase activity"/>
    <property type="evidence" value="ECO:0007669"/>
    <property type="project" value="UniProtKB-EC"/>
</dbReference>
<evidence type="ECO:0000259" key="8">
    <source>
        <dbReference type="PROSITE" id="PS51194"/>
    </source>
</evidence>
<evidence type="ECO:0000256" key="4">
    <source>
        <dbReference type="ARBA" id="ARBA00023242"/>
    </source>
</evidence>
<evidence type="ECO:0000313" key="10">
    <source>
        <dbReference type="Proteomes" id="UP000663891"/>
    </source>
</evidence>